<feature type="compositionally biased region" description="Low complexity" evidence="1">
    <location>
        <begin position="202"/>
        <end position="219"/>
    </location>
</feature>
<dbReference type="EMBL" id="CAJNOT010001962">
    <property type="protein sequence ID" value="CAF1269184.1"/>
    <property type="molecule type" value="Genomic_DNA"/>
</dbReference>
<accession>A0A815BGH0</accession>
<evidence type="ECO:0000313" key="3">
    <source>
        <dbReference type="Proteomes" id="UP000663864"/>
    </source>
</evidence>
<proteinExistence type="predicted"/>
<reference evidence="2" key="1">
    <citation type="submission" date="2021-02" db="EMBL/GenBank/DDBJ databases">
        <authorList>
            <person name="Nowell W R."/>
        </authorList>
    </citation>
    <scope>NUCLEOTIDE SEQUENCE</scope>
</reference>
<protein>
    <submittedName>
        <fullName evidence="2">Uncharacterized protein</fullName>
    </submittedName>
</protein>
<evidence type="ECO:0000256" key="1">
    <source>
        <dbReference type="SAM" id="MobiDB-lite"/>
    </source>
</evidence>
<organism evidence="2 3">
    <name type="scientific">Rotaria sordida</name>
    <dbReference type="NCBI Taxonomy" id="392033"/>
    <lineage>
        <taxon>Eukaryota</taxon>
        <taxon>Metazoa</taxon>
        <taxon>Spiralia</taxon>
        <taxon>Gnathifera</taxon>
        <taxon>Rotifera</taxon>
        <taxon>Eurotatoria</taxon>
        <taxon>Bdelloidea</taxon>
        <taxon>Philodinida</taxon>
        <taxon>Philodinidae</taxon>
        <taxon>Rotaria</taxon>
    </lineage>
</organism>
<dbReference type="GO" id="GO:0005681">
    <property type="term" value="C:spliceosomal complex"/>
    <property type="evidence" value="ECO:0007669"/>
    <property type="project" value="InterPro"/>
</dbReference>
<sequence>MVKVQQDLIELPQFKINKRISRGRSNPPVPILHSLIRKARKAVDIRTKVEKQIAKKQKEEQLHELALHARTDRTGICPAERDISKQIVLDVQTASSTSVQYAQRLFNISAGFDSSLGNDEAYNIYDQPWNSSTTIASQIYKPTKDNFDDTEALINASKRFEQEYGFKEADRAELRERPVQFQCDEDPFGLSDFLKDVRHGSAGSSALSANRSSSSSFKRSNADDQQERTSEKRGKK</sequence>
<comment type="caution">
    <text evidence="2">The sequence shown here is derived from an EMBL/GenBank/DDBJ whole genome shotgun (WGS) entry which is preliminary data.</text>
</comment>
<dbReference type="AlphaFoldDB" id="A0A815BGH0"/>
<feature type="region of interest" description="Disordered" evidence="1">
    <location>
        <begin position="202"/>
        <end position="236"/>
    </location>
</feature>
<dbReference type="PANTHER" id="PTHR12096">
    <property type="entry name" value="NUCLEAR PROTEIN SKIP-RELATED"/>
    <property type="match status" value="1"/>
</dbReference>
<evidence type="ECO:0000313" key="2">
    <source>
        <dbReference type="EMBL" id="CAF1269184.1"/>
    </source>
</evidence>
<dbReference type="Proteomes" id="UP000663864">
    <property type="component" value="Unassembled WGS sequence"/>
</dbReference>
<dbReference type="GO" id="GO:0000398">
    <property type="term" value="P:mRNA splicing, via spliceosome"/>
    <property type="evidence" value="ECO:0007669"/>
    <property type="project" value="InterPro"/>
</dbReference>
<name>A0A815BGH0_9BILA</name>
<dbReference type="InterPro" id="IPR017862">
    <property type="entry name" value="SKI-int_prot_SKIP"/>
</dbReference>
<gene>
    <name evidence="2" type="ORF">ZHD862_LOCUS26319</name>
</gene>
<feature type="compositionally biased region" description="Basic and acidic residues" evidence="1">
    <location>
        <begin position="220"/>
        <end position="236"/>
    </location>
</feature>